<dbReference type="EMBL" id="BAAAMR010000010">
    <property type="protein sequence ID" value="GAA2127135.1"/>
    <property type="molecule type" value="Genomic_DNA"/>
</dbReference>
<accession>A0ABN2YGN1</accession>
<evidence type="ECO:0000313" key="2">
    <source>
        <dbReference type="Proteomes" id="UP001501020"/>
    </source>
</evidence>
<reference evidence="1 2" key="1">
    <citation type="journal article" date="2019" name="Int. J. Syst. Evol. Microbiol.">
        <title>The Global Catalogue of Microorganisms (GCM) 10K type strain sequencing project: providing services to taxonomists for standard genome sequencing and annotation.</title>
        <authorList>
            <consortium name="The Broad Institute Genomics Platform"/>
            <consortium name="The Broad Institute Genome Sequencing Center for Infectious Disease"/>
            <person name="Wu L."/>
            <person name="Ma J."/>
        </authorList>
    </citation>
    <scope>NUCLEOTIDE SEQUENCE [LARGE SCALE GENOMIC DNA]</scope>
    <source>
        <strain evidence="1 2">JCM 13850</strain>
    </source>
</reference>
<sequence length="76" mass="8350">MPSASWTIGEVGRLEALLCPVRLNGREHRAGHGARDDLILDVARRFAVAFGERGRHLSIVDTTWGIARARNSGAVW</sequence>
<organism evidence="1 2">
    <name type="scientific">Actinomadura napierensis</name>
    <dbReference type="NCBI Taxonomy" id="267854"/>
    <lineage>
        <taxon>Bacteria</taxon>
        <taxon>Bacillati</taxon>
        <taxon>Actinomycetota</taxon>
        <taxon>Actinomycetes</taxon>
        <taxon>Streptosporangiales</taxon>
        <taxon>Thermomonosporaceae</taxon>
        <taxon>Actinomadura</taxon>
    </lineage>
</organism>
<name>A0ABN2YGN1_9ACTN</name>
<keyword evidence="2" id="KW-1185">Reference proteome</keyword>
<proteinExistence type="predicted"/>
<evidence type="ECO:0000313" key="1">
    <source>
        <dbReference type="EMBL" id="GAA2127135.1"/>
    </source>
</evidence>
<comment type="caution">
    <text evidence="1">The sequence shown here is derived from an EMBL/GenBank/DDBJ whole genome shotgun (WGS) entry which is preliminary data.</text>
</comment>
<protein>
    <submittedName>
        <fullName evidence="1">Uncharacterized protein</fullName>
    </submittedName>
</protein>
<gene>
    <name evidence="1" type="ORF">GCM10009727_16690</name>
</gene>
<dbReference type="Proteomes" id="UP001501020">
    <property type="component" value="Unassembled WGS sequence"/>
</dbReference>
<dbReference type="RefSeq" id="WP_344263270.1">
    <property type="nucleotide sequence ID" value="NZ_BAAAMR010000010.1"/>
</dbReference>